<evidence type="ECO:0000256" key="2">
    <source>
        <dbReference type="SAM" id="SignalP"/>
    </source>
</evidence>
<evidence type="ECO:0000256" key="1">
    <source>
        <dbReference type="SAM" id="MobiDB-lite"/>
    </source>
</evidence>
<gene>
    <name evidence="3" type="ORF">GCM10007094_41240</name>
</gene>
<sequence>MFKYVLFFALIFAPALASAETGEGSSIQMEHGHNETTANTQEAGTPVETGQAAFAAIQEIVNLLLLDPATDWEKVDIPALRRHLIDMNNVTLHADVKAETTTDGLSFAITGSKEVEASIKRMVSTHSVTMNGIMGYTYETEELPGGATLLVHADSNNARSKLHGLGFMGLMTLGAHHQQHHLAIATGTSSHQ</sequence>
<keyword evidence="4" id="KW-1185">Reference proteome</keyword>
<protein>
    <submittedName>
        <fullName evidence="3">Uncharacterized protein</fullName>
    </submittedName>
</protein>
<dbReference type="EMBL" id="BMXE01000010">
    <property type="protein sequence ID" value="GHB47705.1"/>
    <property type="molecule type" value="Genomic_DNA"/>
</dbReference>
<keyword evidence="2" id="KW-0732">Signal</keyword>
<feature type="chain" id="PRO_5046258777" evidence="2">
    <location>
        <begin position="20"/>
        <end position="192"/>
    </location>
</feature>
<feature type="signal peptide" evidence="2">
    <location>
        <begin position="1"/>
        <end position="19"/>
    </location>
</feature>
<reference evidence="4" key="1">
    <citation type="journal article" date="2019" name="Int. J. Syst. Evol. Microbiol.">
        <title>The Global Catalogue of Microorganisms (GCM) 10K type strain sequencing project: providing services to taxonomists for standard genome sequencing and annotation.</title>
        <authorList>
            <consortium name="The Broad Institute Genomics Platform"/>
            <consortium name="The Broad Institute Genome Sequencing Center for Infectious Disease"/>
            <person name="Wu L."/>
            <person name="Ma J."/>
        </authorList>
    </citation>
    <scope>NUCLEOTIDE SEQUENCE [LARGE SCALE GENOMIC DNA]</scope>
    <source>
        <strain evidence="4">KCTC 12861</strain>
    </source>
</reference>
<organism evidence="3 4">
    <name type="scientific">Pseudovibrio japonicus</name>
    <dbReference type="NCBI Taxonomy" id="366534"/>
    <lineage>
        <taxon>Bacteria</taxon>
        <taxon>Pseudomonadati</taxon>
        <taxon>Pseudomonadota</taxon>
        <taxon>Alphaproteobacteria</taxon>
        <taxon>Hyphomicrobiales</taxon>
        <taxon>Stappiaceae</taxon>
        <taxon>Pseudovibrio</taxon>
    </lineage>
</organism>
<name>A0ABQ3ES79_9HYPH</name>
<dbReference type="Proteomes" id="UP000637980">
    <property type="component" value="Unassembled WGS sequence"/>
</dbReference>
<proteinExistence type="predicted"/>
<accession>A0ABQ3ES79</accession>
<comment type="caution">
    <text evidence="3">The sequence shown here is derived from an EMBL/GenBank/DDBJ whole genome shotgun (WGS) entry which is preliminary data.</text>
</comment>
<evidence type="ECO:0000313" key="3">
    <source>
        <dbReference type="EMBL" id="GHB47705.1"/>
    </source>
</evidence>
<dbReference type="RefSeq" id="WP_189438698.1">
    <property type="nucleotide sequence ID" value="NZ_BMXE01000010.1"/>
</dbReference>
<evidence type="ECO:0000313" key="4">
    <source>
        <dbReference type="Proteomes" id="UP000637980"/>
    </source>
</evidence>
<feature type="region of interest" description="Disordered" evidence="1">
    <location>
        <begin position="24"/>
        <end position="44"/>
    </location>
</feature>